<dbReference type="SMART" id="SM00358">
    <property type="entry name" value="DSRM"/>
    <property type="match status" value="1"/>
</dbReference>
<reference evidence="4" key="2">
    <citation type="submission" date="2025-08" db="UniProtKB">
        <authorList>
            <consortium name="Ensembl"/>
        </authorList>
    </citation>
    <scope>IDENTIFICATION</scope>
</reference>
<feature type="compositionally biased region" description="Acidic residues" evidence="2">
    <location>
        <begin position="562"/>
        <end position="573"/>
    </location>
</feature>
<feature type="domain" description="FHA" evidence="3">
    <location>
        <begin position="113"/>
        <end position="166"/>
    </location>
</feature>
<keyword evidence="5" id="KW-1185">Reference proteome</keyword>
<evidence type="ECO:0000313" key="4">
    <source>
        <dbReference type="Ensembl" id="ENSECRP00000003117.1"/>
    </source>
</evidence>
<accession>A0A8C4RNL9</accession>
<organism evidence="4 5">
    <name type="scientific">Erpetoichthys calabaricus</name>
    <name type="common">Rope fish</name>
    <name type="synonym">Calamoichthys calabaricus</name>
    <dbReference type="NCBI Taxonomy" id="27687"/>
    <lineage>
        <taxon>Eukaryota</taxon>
        <taxon>Metazoa</taxon>
        <taxon>Chordata</taxon>
        <taxon>Craniata</taxon>
        <taxon>Vertebrata</taxon>
        <taxon>Euteleostomi</taxon>
        <taxon>Actinopterygii</taxon>
        <taxon>Polypteriformes</taxon>
        <taxon>Polypteridae</taxon>
        <taxon>Erpetoichthys</taxon>
    </lineage>
</organism>
<evidence type="ECO:0000259" key="3">
    <source>
        <dbReference type="PROSITE" id="PS50006"/>
    </source>
</evidence>
<feature type="region of interest" description="Disordered" evidence="2">
    <location>
        <begin position="213"/>
        <end position="252"/>
    </location>
</feature>
<dbReference type="Gene3D" id="2.60.200.20">
    <property type="match status" value="1"/>
</dbReference>
<dbReference type="CDD" id="cd22677">
    <property type="entry name" value="FHA_Kanadaptin"/>
    <property type="match status" value="1"/>
</dbReference>
<feature type="region of interest" description="Disordered" evidence="2">
    <location>
        <begin position="1"/>
        <end position="83"/>
    </location>
</feature>
<feature type="compositionally biased region" description="Basic and acidic residues" evidence="2">
    <location>
        <begin position="213"/>
        <end position="225"/>
    </location>
</feature>
<protein>
    <submittedName>
        <fullName evidence="4">Solute carrier family 4 member 1 adaptor protein</fullName>
    </submittedName>
</protein>
<dbReference type="InterPro" id="IPR008984">
    <property type="entry name" value="SMAD_FHA_dom_sf"/>
</dbReference>
<dbReference type="InterPro" id="IPR050923">
    <property type="entry name" value="Cell_Proc_Reg/RNA_Proc"/>
</dbReference>
<dbReference type="SMART" id="SM00240">
    <property type="entry name" value="FHA"/>
    <property type="match status" value="1"/>
</dbReference>
<dbReference type="PROSITE" id="PS50006">
    <property type="entry name" value="FHA_DOMAIN"/>
    <property type="match status" value="1"/>
</dbReference>
<feature type="coiled-coil region" evidence="1">
    <location>
        <begin position="418"/>
        <end position="445"/>
    </location>
</feature>
<dbReference type="Proteomes" id="UP000694620">
    <property type="component" value="Chromosome 3"/>
</dbReference>
<feature type="region of interest" description="Disordered" evidence="2">
    <location>
        <begin position="495"/>
        <end position="705"/>
    </location>
</feature>
<dbReference type="PANTHER" id="PTHR23308">
    <property type="entry name" value="NUCLEAR INHIBITOR OF PROTEIN PHOSPHATASE-1"/>
    <property type="match status" value="1"/>
</dbReference>
<evidence type="ECO:0000313" key="5">
    <source>
        <dbReference type="Proteomes" id="UP000694620"/>
    </source>
</evidence>
<keyword evidence="1" id="KW-0175">Coiled coil</keyword>
<feature type="compositionally biased region" description="Basic and acidic residues" evidence="2">
    <location>
        <begin position="695"/>
        <end position="705"/>
    </location>
</feature>
<dbReference type="CDD" id="cd19856">
    <property type="entry name" value="DSRM_Kanadaptin"/>
    <property type="match status" value="1"/>
</dbReference>
<dbReference type="InterPro" id="IPR014720">
    <property type="entry name" value="dsRBD_dom"/>
</dbReference>
<dbReference type="Ensembl" id="ENSECRT00000003170.1">
    <property type="protein sequence ID" value="ENSECRP00000003117.1"/>
    <property type="gene ID" value="ENSECRG00000002127.1"/>
</dbReference>
<proteinExistence type="predicted"/>
<evidence type="ECO:0000256" key="1">
    <source>
        <dbReference type="SAM" id="Coils"/>
    </source>
</evidence>
<dbReference type="Pfam" id="PF00498">
    <property type="entry name" value="FHA"/>
    <property type="match status" value="1"/>
</dbReference>
<feature type="compositionally biased region" description="Basic and acidic residues" evidence="2">
    <location>
        <begin position="610"/>
        <end position="621"/>
    </location>
</feature>
<dbReference type="InterPro" id="IPR000253">
    <property type="entry name" value="FHA_dom"/>
</dbReference>
<feature type="compositionally biased region" description="Polar residues" evidence="2">
    <location>
        <begin position="578"/>
        <end position="588"/>
    </location>
</feature>
<reference evidence="4" key="3">
    <citation type="submission" date="2025-09" db="UniProtKB">
        <authorList>
            <consortium name="Ensembl"/>
        </authorList>
    </citation>
    <scope>IDENTIFICATION</scope>
</reference>
<dbReference type="SUPFAM" id="SSF49879">
    <property type="entry name" value="SMAD/FHA domain"/>
    <property type="match status" value="1"/>
</dbReference>
<sequence>MTEELDSGQTVPTSREEEDATEETAFQFKKPAVIGAAIRPESELEESSPSKNGTCETRQLKQPKRGPAVAKPPPPLPYSEPSWGGIPDSSYSIEVLKNGAIVDTVPLGERNYTVIGRLPTCDVALEHPSVSRYHAVLQGRRAEDDGGLFIYDLGSTHGTFVNKKQVPPKTYVHLKVGHVLKFGGSTRLFILQGPESDAEAECELSVTELKEMQRRRQEDLERKMMGDGSDEELEPDEIQKSAGQGSSTEDAGCTWGIADEAQEEDDENEENPFATGFQEDTEAFYIKDPKKALQGFFDREGEELEYEFDDKGRATWICRVRLPADDASGRQLVAEVTHTGKKKEAAIQCALEACRMLDARGLLRQEAVSRKRRKKNWEDEDFYDSDDDTFLDRTGAIEKKRQDRMRKAGKIQEKPDTFDSLVAKLQEVERELAETEQKLNLGKGDCQPSADDPLDAFMKEVRTGGTLDSITRKKLHLRASELKKEGQHLRKLVEIARPAQMPALESPSTSEAKSQEKPKKLSLPMFGAMKGGSKFKLKTGTIGRLPPKRPDLPASLFSSTVEMEEEEEEEEEADAHTGASTTQKSSEGNPLELANMYPTASEDPLADNESDGREAEPGKSGEDEDVPERLAAAAASNVSVRPKEAETEKAAGSSVKRKKPYGPSRPPAAVLSAQYPSDDPDYCVWMPPKGQSGDGRTHLNDKYGY</sequence>
<name>A0A8C4RNL9_ERPCA</name>
<dbReference type="GeneTree" id="ENSGT00940000155320"/>
<gene>
    <name evidence="4" type="primary">slc4a1ap</name>
</gene>
<evidence type="ECO:0000256" key="2">
    <source>
        <dbReference type="SAM" id="MobiDB-lite"/>
    </source>
</evidence>
<reference evidence="4" key="1">
    <citation type="submission" date="2021-06" db="EMBL/GenBank/DDBJ databases">
        <authorList>
            <consortium name="Wellcome Sanger Institute Data Sharing"/>
        </authorList>
    </citation>
    <scope>NUCLEOTIDE SEQUENCE [LARGE SCALE GENOMIC DNA]</scope>
</reference>
<dbReference type="AlphaFoldDB" id="A0A8C4RNL9"/>